<dbReference type="Gene3D" id="3.30.1320.10">
    <property type="match status" value="1"/>
</dbReference>
<keyword evidence="2 4" id="KW-0689">Ribosomal protein</keyword>
<evidence type="ECO:0000313" key="5">
    <source>
        <dbReference type="EMBL" id="UEQ12002.1"/>
    </source>
</evidence>
<comment type="subcellular location">
    <subcellularLocation>
        <location evidence="4">Plastid</location>
        <location evidence="4">Chloroplast</location>
    </subcellularLocation>
</comment>
<accession>A0A8K1YUF7</accession>
<dbReference type="Pfam" id="PF00886">
    <property type="entry name" value="Ribosomal_S16"/>
    <property type="match status" value="1"/>
</dbReference>
<dbReference type="PANTHER" id="PTHR12919">
    <property type="entry name" value="30S RIBOSOMAL PROTEIN S16"/>
    <property type="match status" value="1"/>
</dbReference>
<evidence type="ECO:0000256" key="2">
    <source>
        <dbReference type="ARBA" id="ARBA00022980"/>
    </source>
</evidence>
<keyword evidence="5" id="KW-0150">Chloroplast</keyword>
<evidence type="ECO:0000256" key="4">
    <source>
        <dbReference type="HAMAP-Rule" id="MF_00385"/>
    </source>
</evidence>
<dbReference type="SUPFAM" id="SSF54565">
    <property type="entry name" value="Ribosomal protein S16"/>
    <property type="match status" value="1"/>
</dbReference>
<dbReference type="EMBL" id="MK641509">
    <property type="protein sequence ID" value="UEQ12002.1"/>
    <property type="molecule type" value="Genomic_DNA"/>
</dbReference>
<protein>
    <recommendedName>
        <fullName evidence="4">Small ribosomal subunit protein bS16c</fullName>
    </recommendedName>
</protein>
<dbReference type="InterPro" id="IPR023803">
    <property type="entry name" value="Ribosomal_bS16_dom_sf"/>
</dbReference>
<keyword evidence="3 4" id="KW-0687">Ribonucleoprotein</keyword>
<dbReference type="GO" id="GO:0003735">
    <property type="term" value="F:structural constituent of ribosome"/>
    <property type="evidence" value="ECO:0007669"/>
    <property type="project" value="InterPro"/>
</dbReference>
<dbReference type="PANTHER" id="PTHR12919:SF20">
    <property type="entry name" value="SMALL RIBOSOMAL SUBUNIT PROTEIN BS16M"/>
    <property type="match status" value="1"/>
</dbReference>
<dbReference type="GO" id="GO:0032543">
    <property type="term" value="P:mitochondrial translation"/>
    <property type="evidence" value="ECO:0007669"/>
    <property type="project" value="TreeGrafter"/>
</dbReference>
<proteinExistence type="inferred from homology"/>
<dbReference type="InterPro" id="IPR000307">
    <property type="entry name" value="Ribosomal_bS16"/>
</dbReference>
<sequence>MIQLNAIKITNVLYSIIMLKIRLKKYGRKKQSSYRIVVIDSKKRRDGRPIEEIGFYNPLSEKRYINYEKIEYYKQNGAQMSKTIQLISKNSNIN</sequence>
<dbReference type="GO" id="GO:0005739">
    <property type="term" value="C:mitochondrion"/>
    <property type="evidence" value="ECO:0007669"/>
    <property type="project" value="GOC"/>
</dbReference>
<dbReference type="AlphaFoldDB" id="A0A8K1YUF7"/>
<dbReference type="GO" id="GO:0009507">
    <property type="term" value="C:chloroplast"/>
    <property type="evidence" value="ECO:0007669"/>
    <property type="project" value="UniProtKB-SubCell"/>
</dbReference>
<gene>
    <name evidence="4 5" type="primary">rps16</name>
</gene>
<dbReference type="NCBIfam" id="TIGR00002">
    <property type="entry name" value="S16"/>
    <property type="match status" value="1"/>
</dbReference>
<organism evidence="5">
    <name type="scientific">Kumanoa mahlacensis</name>
    <dbReference type="NCBI Taxonomy" id="1196387"/>
    <lineage>
        <taxon>Eukaryota</taxon>
        <taxon>Rhodophyta</taxon>
        <taxon>Florideophyceae</taxon>
        <taxon>Nemaliophycidae</taxon>
        <taxon>Batrachospermales</taxon>
        <taxon>Batrachospermaceae</taxon>
        <taxon>Kumanoa</taxon>
    </lineage>
</organism>
<dbReference type="GO" id="GO:0015935">
    <property type="term" value="C:small ribosomal subunit"/>
    <property type="evidence" value="ECO:0007669"/>
    <property type="project" value="TreeGrafter"/>
</dbReference>
<dbReference type="HAMAP" id="MF_00385">
    <property type="entry name" value="Ribosomal_bS16"/>
    <property type="match status" value="1"/>
</dbReference>
<name>A0A8K1YUF7_9FLOR</name>
<reference evidence="5" key="1">
    <citation type="submission" date="2019-03" db="EMBL/GenBank/DDBJ databases">
        <title>Phycologia Chloroplast and mitochondrial genomes of Kumanoa mahlacensis.</title>
        <authorList>
            <person name="Fang K."/>
        </authorList>
    </citation>
    <scope>NUCLEOTIDE SEQUENCE</scope>
    <source>
        <strain evidence="5">SAS-FKP1701</strain>
    </source>
</reference>
<evidence type="ECO:0000256" key="3">
    <source>
        <dbReference type="ARBA" id="ARBA00023274"/>
    </source>
</evidence>
<comment type="similarity">
    <text evidence="1 4">Belongs to the bacterial ribosomal protein bS16 family.</text>
</comment>
<keyword evidence="5" id="KW-0934">Plastid</keyword>
<geneLocation type="chloroplast" evidence="5"/>
<evidence type="ECO:0000256" key="1">
    <source>
        <dbReference type="ARBA" id="ARBA00006668"/>
    </source>
</evidence>